<dbReference type="Gene3D" id="3.40.50.300">
    <property type="entry name" value="P-loop containing nucleotide triphosphate hydrolases"/>
    <property type="match status" value="1"/>
</dbReference>
<dbReference type="GO" id="GO:0006355">
    <property type="term" value="P:regulation of DNA-templated transcription"/>
    <property type="evidence" value="ECO:0007669"/>
    <property type="project" value="InterPro"/>
</dbReference>
<dbReference type="InterPro" id="IPR009057">
    <property type="entry name" value="Homeodomain-like_sf"/>
</dbReference>
<reference evidence="10 11" key="1">
    <citation type="submission" date="2016-01" db="EMBL/GenBank/DDBJ databases">
        <title>Genome sequencing of Roseivirga spongicola UST030701-084.</title>
        <authorList>
            <person name="Selvaratnam C."/>
            <person name="Thevarajoo S."/>
            <person name="Goh K.M."/>
            <person name="Ee R."/>
            <person name="Chan K.-G."/>
            <person name="Chong C.S."/>
        </authorList>
    </citation>
    <scope>NUCLEOTIDE SEQUENCE [LARGE SCALE GENOMIC DNA]</scope>
    <source>
        <strain evidence="10 11">UST030701-084</strain>
    </source>
</reference>
<sequence>MKFESNISEHPLLAQFTVERALASIFWMDENGRIHFANDTAINQYGYSLKEFQRLSILDINPNFDEKRYAETWAKSKEVQNLSFESSHVKKNGEEFPVEIFINHIEFEGEAYNVSFILDISQRQRQERLLKSITEATATKIGTDFFRTLVERISEALNVHMVLVSECTDHTKSRLRTLAFYKGDEIKENVEYDVAGTPCDIILRTNEPLLIKEKTDKQYTREAGVEGYFGAPITNRAGEVIGHIGLFNNKKLDLSPGEQEIIKIFSDRAAAEIERNISSEKLLSAMEEVKSLKDKLEAENTYLQEEIQLEHNFEEIITQSDRFKSVLATCEQVAATDATVLILGESGTGKELLARAIHNISPRRNRPLVKVNCAALPANLIESELFGHEKGAFTGAISRKIGRFELADQGTLFLDEIGELPLELQSKLLRALQEGEFERLGSTTTQKVNVRVIAATNRRLEEEVEEGRFRADLFYRLNVFPVYSIPLRERKEDIALLVKYFTERFAGKLGKRITNIPKRALNALLAYEWPGNIRELENVIERAVILSPENKLELGDWIPKKTKVSNSVELETLAQFEKKYILEVLNRTSWRVSGEKGAAKILGMKATTLESRMKKLGIKRGSV</sequence>
<proteinExistence type="predicted"/>
<dbReference type="PROSITE" id="PS00675">
    <property type="entry name" value="SIGMA54_INTERACT_1"/>
    <property type="match status" value="1"/>
</dbReference>
<dbReference type="Pfam" id="PF02954">
    <property type="entry name" value="HTH_8"/>
    <property type="match status" value="1"/>
</dbReference>
<evidence type="ECO:0000256" key="2">
    <source>
        <dbReference type="ARBA" id="ARBA00022840"/>
    </source>
</evidence>
<dbReference type="SUPFAM" id="SSF46689">
    <property type="entry name" value="Homeodomain-like"/>
    <property type="match status" value="1"/>
</dbReference>
<dbReference type="InterPro" id="IPR035965">
    <property type="entry name" value="PAS-like_dom_sf"/>
</dbReference>
<feature type="domain" description="Sigma-54 factor interaction" evidence="8">
    <location>
        <begin position="316"/>
        <end position="545"/>
    </location>
</feature>
<evidence type="ECO:0000313" key="11">
    <source>
        <dbReference type="Proteomes" id="UP000075606"/>
    </source>
</evidence>
<name>A0A150XGR7_9BACT</name>
<dbReference type="SUPFAM" id="SSF52540">
    <property type="entry name" value="P-loop containing nucleoside triphosphate hydrolases"/>
    <property type="match status" value="1"/>
</dbReference>
<evidence type="ECO:0000259" key="9">
    <source>
        <dbReference type="PROSITE" id="PS50112"/>
    </source>
</evidence>
<dbReference type="PROSITE" id="PS50112">
    <property type="entry name" value="PAS"/>
    <property type="match status" value="1"/>
</dbReference>
<evidence type="ECO:0000256" key="1">
    <source>
        <dbReference type="ARBA" id="ARBA00022741"/>
    </source>
</evidence>
<dbReference type="CDD" id="cd00009">
    <property type="entry name" value="AAA"/>
    <property type="match status" value="1"/>
</dbReference>
<evidence type="ECO:0008006" key="12">
    <source>
        <dbReference type="Google" id="ProtNLM"/>
    </source>
</evidence>
<dbReference type="Pfam" id="PF25601">
    <property type="entry name" value="AAA_lid_14"/>
    <property type="match status" value="1"/>
</dbReference>
<gene>
    <name evidence="10" type="ORF">AWW68_03670</name>
</gene>
<dbReference type="PANTHER" id="PTHR32071">
    <property type="entry name" value="TRANSCRIPTIONAL REGULATORY PROTEIN"/>
    <property type="match status" value="1"/>
</dbReference>
<evidence type="ECO:0000256" key="5">
    <source>
        <dbReference type="ARBA" id="ARBA00023159"/>
    </source>
</evidence>
<dbReference type="Gene3D" id="3.30.450.40">
    <property type="match status" value="1"/>
</dbReference>
<dbReference type="InterPro" id="IPR002197">
    <property type="entry name" value="HTH_Fis"/>
</dbReference>
<protein>
    <recommendedName>
        <fullName evidence="12">Fis family transcriptional regulator</fullName>
    </recommendedName>
</protein>
<dbReference type="Pfam" id="PF13426">
    <property type="entry name" value="PAS_9"/>
    <property type="match status" value="1"/>
</dbReference>
<feature type="coiled-coil region" evidence="7">
    <location>
        <begin position="279"/>
        <end position="306"/>
    </location>
</feature>
<dbReference type="GO" id="GO:0005524">
    <property type="term" value="F:ATP binding"/>
    <property type="evidence" value="ECO:0007669"/>
    <property type="project" value="UniProtKB-KW"/>
</dbReference>
<dbReference type="InterPro" id="IPR000014">
    <property type="entry name" value="PAS"/>
</dbReference>
<evidence type="ECO:0000256" key="3">
    <source>
        <dbReference type="ARBA" id="ARBA00023015"/>
    </source>
</evidence>
<dbReference type="Gene3D" id="1.10.10.60">
    <property type="entry name" value="Homeodomain-like"/>
    <property type="match status" value="1"/>
</dbReference>
<evidence type="ECO:0000256" key="4">
    <source>
        <dbReference type="ARBA" id="ARBA00023125"/>
    </source>
</evidence>
<comment type="caution">
    <text evidence="10">The sequence shown here is derived from an EMBL/GenBank/DDBJ whole genome shotgun (WGS) entry which is preliminary data.</text>
</comment>
<dbReference type="OrthoDB" id="9782110at2"/>
<evidence type="ECO:0000256" key="7">
    <source>
        <dbReference type="SAM" id="Coils"/>
    </source>
</evidence>
<keyword evidence="5" id="KW-0010">Activator</keyword>
<dbReference type="AlphaFoldDB" id="A0A150XGR7"/>
<dbReference type="SMART" id="SM00382">
    <property type="entry name" value="AAA"/>
    <property type="match status" value="1"/>
</dbReference>
<dbReference type="RefSeq" id="WP_068216705.1">
    <property type="nucleotide sequence ID" value="NZ_CP139724.1"/>
</dbReference>
<keyword evidence="6" id="KW-0804">Transcription</keyword>
<dbReference type="PROSITE" id="PS50045">
    <property type="entry name" value="SIGMA54_INTERACT_4"/>
    <property type="match status" value="1"/>
</dbReference>
<feature type="domain" description="PAS" evidence="9">
    <location>
        <begin position="18"/>
        <end position="52"/>
    </location>
</feature>
<keyword evidence="11" id="KW-1185">Reference proteome</keyword>
<dbReference type="PANTHER" id="PTHR32071:SF117">
    <property type="entry name" value="PTS-DEPENDENT DIHYDROXYACETONE KINASE OPERON REGULATORY PROTEIN-RELATED"/>
    <property type="match status" value="1"/>
</dbReference>
<dbReference type="Gene3D" id="3.30.450.20">
    <property type="entry name" value="PAS domain"/>
    <property type="match status" value="1"/>
</dbReference>
<dbReference type="InterPro" id="IPR003018">
    <property type="entry name" value="GAF"/>
</dbReference>
<keyword evidence="4" id="KW-0238">DNA-binding</keyword>
<keyword evidence="7" id="KW-0175">Coiled coil</keyword>
<dbReference type="InterPro" id="IPR029016">
    <property type="entry name" value="GAF-like_dom_sf"/>
</dbReference>
<dbReference type="GO" id="GO:0043565">
    <property type="term" value="F:sequence-specific DNA binding"/>
    <property type="evidence" value="ECO:0007669"/>
    <property type="project" value="InterPro"/>
</dbReference>
<dbReference type="Proteomes" id="UP000075606">
    <property type="component" value="Unassembled WGS sequence"/>
</dbReference>
<keyword evidence="2" id="KW-0067">ATP-binding</keyword>
<evidence type="ECO:0000313" key="10">
    <source>
        <dbReference type="EMBL" id="KYG77879.1"/>
    </source>
</evidence>
<dbReference type="SUPFAM" id="SSF55781">
    <property type="entry name" value="GAF domain-like"/>
    <property type="match status" value="1"/>
</dbReference>
<dbReference type="CDD" id="cd00130">
    <property type="entry name" value="PAS"/>
    <property type="match status" value="1"/>
</dbReference>
<dbReference type="Gene3D" id="1.10.8.60">
    <property type="match status" value="1"/>
</dbReference>
<dbReference type="NCBIfam" id="TIGR00229">
    <property type="entry name" value="sensory_box"/>
    <property type="match status" value="1"/>
</dbReference>
<dbReference type="PROSITE" id="PS00688">
    <property type="entry name" value="SIGMA54_INTERACT_3"/>
    <property type="match status" value="1"/>
</dbReference>
<accession>A0A150XGR7</accession>
<dbReference type="InterPro" id="IPR025944">
    <property type="entry name" value="Sigma_54_int_dom_CS"/>
</dbReference>
<dbReference type="STRING" id="333140.AWW68_03670"/>
<dbReference type="InterPro" id="IPR002078">
    <property type="entry name" value="Sigma_54_int"/>
</dbReference>
<dbReference type="SUPFAM" id="SSF55785">
    <property type="entry name" value="PYP-like sensor domain (PAS domain)"/>
    <property type="match status" value="1"/>
</dbReference>
<keyword evidence="1" id="KW-0547">Nucleotide-binding</keyword>
<dbReference type="Pfam" id="PF01590">
    <property type="entry name" value="GAF"/>
    <property type="match status" value="1"/>
</dbReference>
<organism evidence="10 11">
    <name type="scientific">Roseivirga spongicola</name>
    <dbReference type="NCBI Taxonomy" id="333140"/>
    <lineage>
        <taxon>Bacteria</taxon>
        <taxon>Pseudomonadati</taxon>
        <taxon>Bacteroidota</taxon>
        <taxon>Cytophagia</taxon>
        <taxon>Cytophagales</taxon>
        <taxon>Roseivirgaceae</taxon>
        <taxon>Roseivirga</taxon>
    </lineage>
</organism>
<dbReference type="EMBL" id="LRPC01000001">
    <property type="protein sequence ID" value="KYG77879.1"/>
    <property type="molecule type" value="Genomic_DNA"/>
</dbReference>
<dbReference type="FunFam" id="3.40.50.300:FF:000006">
    <property type="entry name" value="DNA-binding transcriptional regulator NtrC"/>
    <property type="match status" value="1"/>
</dbReference>
<evidence type="ECO:0000259" key="8">
    <source>
        <dbReference type="PROSITE" id="PS50045"/>
    </source>
</evidence>
<dbReference type="InterPro" id="IPR027417">
    <property type="entry name" value="P-loop_NTPase"/>
</dbReference>
<dbReference type="InterPro" id="IPR058031">
    <property type="entry name" value="AAA_lid_NorR"/>
</dbReference>
<evidence type="ECO:0000256" key="6">
    <source>
        <dbReference type="ARBA" id="ARBA00023163"/>
    </source>
</evidence>
<dbReference type="FunFam" id="1.10.8.60:FF:000014">
    <property type="entry name" value="DNA-binding transcriptional regulator NtrC"/>
    <property type="match status" value="1"/>
</dbReference>
<dbReference type="InterPro" id="IPR025662">
    <property type="entry name" value="Sigma_54_int_dom_ATP-bd_1"/>
</dbReference>
<dbReference type="InterPro" id="IPR003593">
    <property type="entry name" value="AAA+_ATPase"/>
</dbReference>
<keyword evidence="3" id="KW-0805">Transcription regulation</keyword>
<dbReference type="Pfam" id="PF00158">
    <property type="entry name" value="Sigma54_activat"/>
    <property type="match status" value="1"/>
</dbReference>